<accession>A0A385TK28</accession>
<evidence type="ECO:0000313" key="14">
    <source>
        <dbReference type="Proteomes" id="UP000266552"/>
    </source>
</evidence>
<feature type="domain" description="Glutamyl/glutaminyl-tRNA synthetase class Ib anti-codon binding" evidence="11">
    <location>
        <begin position="345"/>
        <end position="443"/>
    </location>
</feature>
<keyword evidence="3 9" id="KW-0436">Ligase</keyword>
<keyword evidence="6 9" id="KW-0648">Protein biosynthesis</keyword>
<reference evidence="13 14" key="1">
    <citation type="submission" date="2018-09" db="EMBL/GenBank/DDBJ databases">
        <title>Genome Sequence of Paenibacillus lautus Strain E7593-69, Azo Dye-Degrading Bacteria, Isolated from Commercial Tattoo Inks.</title>
        <authorList>
            <person name="Nho S.W."/>
            <person name="Kim S.-J."/>
            <person name="Kweon O."/>
            <person name="Cerniglia C.E."/>
        </authorList>
    </citation>
    <scope>NUCLEOTIDE SEQUENCE [LARGE SCALE GENOMIC DNA]</scope>
    <source>
        <strain evidence="13 14">E7593-69</strain>
    </source>
</reference>
<dbReference type="EMBL" id="CP032412">
    <property type="protein sequence ID" value="AYB44850.1"/>
    <property type="molecule type" value="Genomic_DNA"/>
</dbReference>
<evidence type="ECO:0000259" key="12">
    <source>
        <dbReference type="Pfam" id="PF20974"/>
    </source>
</evidence>
<dbReference type="InterPro" id="IPR020058">
    <property type="entry name" value="Glu/Gln-tRNA-synth_Ib_cat-dom"/>
</dbReference>
<evidence type="ECO:0000313" key="13">
    <source>
        <dbReference type="EMBL" id="AYB44850.1"/>
    </source>
</evidence>
<keyword evidence="5 9" id="KW-0067">ATP-binding</keyword>
<dbReference type="NCBIfam" id="NF011291">
    <property type="entry name" value="PRK14703.1"/>
    <property type="match status" value="1"/>
</dbReference>
<evidence type="ECO:0000256" key="8">
    <source>
        <dbReference type="NCBIfam" id="TIGR00440"/>
    </source>
</evidence>
<feature type="domain" description="Glutamyl/glutaminyl-tRNA synthetase class Ib catalytic" evidence="10">
    <location>
        <begin position="32"/>
        <end position="339"/>
    </location>
</feature>
<dbReference type="Pfam" id="PF20974">
    <property type="entry name" value="tRNA-synt_1c_C2"/>
    <property type="match status" value="1"/>
</dbReference>
<dbReference type="InterPro" id="IPR049437">
    <property type="entry name" value="tRNA-synt_1c_C2"/>
</dbReference>
<sequence length="562" mass="64708">MSNDHSKGAETTDFLTRMIKEDVENNVYHRPVATRFPPEPNGYLHIGSAYAIHINHAIASRFNGTFNLRFDDTNPLKEDMKYVDAIREDIEWLGLKPGVYFGSDYAHQIAEAARKLIIKGKAYVCDLTPEQMTEYRGTLTEAGKNSPFRERSIEENVSLFEQMLAGVFRASAKVLRAKIDMSSPNMNLRDPVLYRIIHAEHYRTGTTWCVYPMYDFAHPIQDWMEGITHSLCSAEFKEHRPLYEWVLAELEVTEPPKQREFGRLNISGSVTSKRYLRELVEGGFVDGWDDPRLPTLKGLRRRGVTPEGIRHFLDELGVIRRNSMVDSAMLDHFIRQDLKDRCRNAMAVMNPLKVIITNVPEDCTEMLSIPNHEHDEALGMREVPFSRELYIEREDFMEEPDPGFHRLSPGKEVRLKGAYFIKCEHVVKDPATGDIMEIHCTYDPLTKSGSGFKGRKVKSTLHWVCAKHGISAELHLYDTLLKESAELLESDNNWGDLLNPDSLIRIKDAILEPSMKEPAMNQTYQFIRHGYFCLDFKHATEHRLVFNRIVSLKDSWKKTGKN</sequence>
<dbReference type="InterPro" id="IPR020056">
    <property type="entry name" value="Rbsml_bL25/Gln-tRNA_synth_N"/>
</dbReference>
<keyword evidence="4 9" id="KW-0547">Nucleotide-binding</keyword>
<dbReference type="InterPro" id="IPR014729">
    <property type="entry name" value="Rossmann-like_a/b/a_fold"/>
</dbReference>
<dbReference type="FunFam" id="1.10.1160.10:FF:000001">
    <property type="entry name" value="Glutamine--tRNA ligase"/>
    <property type="match status" value="1"/>
</dbReference>
<dbReference type="GO" id="GO:0005829">
    <property type="term" value="C:cytosol"/>
    <property type="evidence" value="ECO:0007669"/>
    <property type="project" value="TreeGrafter"/>
</dbReference>
<protein>
    <recommendedName>
        <fullName evidence="8">Glutamine--tRNA ligase</fullName>
        <ecNumber evidence="8">6.1.1.18</ecNumber>
    </recommendedName>
</protein>
<dbReference type="SUPFAM" id="SSF52374">
    <property type="entry name" value="Nucleotidylyl transferase"/>
    <property type="match status" value="1"/>
</dbReference>
<dbReference type="Gene3D" id="2.40.240.10">
    <property type="entry name" value="Ribosomal Protein L25, Chain P"/>
    <property type="match status" value="2"/>
</dbReference>
<keyword evidence="14" id="KW-1185">Reference proteome</keyword>
<evidence type="ECO:0000256" key="4">
    <source>
        <dbReference type="ARBA" id="ARBA00022741"/>
    </source>
</evidence>
<evidence type="ECO:0000256" key="6">
    <source>
        <dbReference type="ARBA" id="ARBA00022917"/>
    </source>
</evidence>
<dbReference type="GO" id="GO:0006425">
    <property type="term" value="P:glutaminyl-tRNA aminoacylation"/>
    <property type="evidence" value="ECO:0007669"/>
    <property type="project" value="UniProtKB-UniRule"/>
</dbReference>
<evidence type="ECO:0000256" key="7">
    <source>
        <dbReference type="ARBA" id="ARBA00023146"/>
    </source>
</evidence>
<dbReference type="FunFam" id="3.90.800.10:FF:000001">
    <property type="entry name" value="Glutamine--tRNA ligase"/>
    <property type="match status" value="1"/>
</dbReference>
<dbReference type="PANTHER" id="PTHR43097">
    <property type="entry name" value="GLUTAMINE-TRNA LIGASE"/>
    <property type="match status" value="1"/>
</dbReference>
<dbReference type="InterPro" id="IPR011035">
    <property type="entry name" value="Ribosomal_bL25/Gln-tRNA_synth"/>
</dbReference>
<dbReference type="NCBIfam" id="TIGR00440">
    <property type="entry name" value="glnS"/>
    <property type="match status" value="1"/>
</dbReference>
<dbReference type="SUPFAM" id="SSF50715">
    <property type="entry name" value="Ribosomal protein L25-like"/>
    <property type="match status" value="1"/>
</dbReference>
<dbReference type="RefSeq" id="WP_119848727.1">
    <property type="nucleotide sequence ID" value="NZ_CP032412.1"/>
</dbReference>
<dbReference type="GO" id="GO:0004819">
    <property type="term" value="F:glutamine-tRNA ligase activity"/>
    <property type="evidence" value="ECO:0007669"/>
    <property type="project" value="UniProtKB-UniRule"/>
</dbReference>
<dbReference type="InterPro" id="IPR020059">
    <property type="entry name" value="Glu/Gln-tRNA-synth_Ib_codon-bd"/>
</dbReference>
<evidence type="ECO:0000256" key="9">
    <source>
        <dbReference type="RuleBase" id="RU363037"/>
    </source>
</evidence>
<dbReference type="FunFam" id="2.40.240.10:FF:000007">
    <property type="entry name" value="Glutamine--tRNA ligase"/>
    <property type="match status" value="1"/>
</dbReference>
<gene>
    <name evidence="13" type="ORF">D5F53_16880</name>
</gene>
<dbReference type="Gene3D" id="3.40.50.620">
    <property type="entry name" value="HUPs"/>
    <property type="match status" value="1"/>
</dbReference>
<dbReference type="Pfam" id="PF00749">
    <property type="entry name" value="tRNA-synt_1c"/>
    <property type="match status" value="1"/>
</dbReference>
<dbReference type="AlphaFoldDB" id="A0A385TK28"/>
<feature type="domain" description="tRNA synthetases class I (E and Q) anti-codon binding" evidence="12">
    <location>
        <begin position="460"/>
        <end position="535"/>
    </location>
</feature>
<keyword evidence="2" id="KW-0963">Cytoplasm</keyword>
<dbReference type="Pfam" id="PF03950">
    <property type="entry name" value="tRNA-synt_1c_C"/>
    <property type="match status" value="1"/>
</dbReference>
<dbReference type="PANTHER" id="PTHR43097:SF5">
    <property type="entry name" value="GLUTAMATE--TRNA LIGASE"/>
    <property type="match status" value="1"/>
</dbReference>
<evidence type="ECO:0000256" key="3">
    <source>
        <dbReference type="ARBA" id="ARBA00022598"/>
    </source>
</evidence>
<dbReference type="InterPro" id="IPR000924">
    <property type="entry name" value="Glu/Gln-tRNA-synth"/>
</dbReference>
<keyword evidence="7 9" id="KW-0030">Aminoacyl-tRNA synthetase</keyword>
<organism evidence="13 14">
    <name type="scientific">Paenibacillus lautus</name>
    <name type="common">Bacillus lautus</name>
    <dbReference type="NCBI Taxonomy" id="1401"/>
    <lineage>
        <taxon>Bacteria</taxon>
        <taxon>Bacillati</taxon>
        <taxon>Bacillota</taxon>
        <taxon>Bacilli</taxon>
        <taxon>Bacillales</taxon>
        <taxon>Paenibacillaceae</taxon>
        <taxon>Paenibacillus</taxon>
    </lineage>
</organism>
<dbReference type="Proteomes" id="UP000266552">
    <property type="component" value="Chromosome"/>
</dbReference>
<dbReference type="FunFam" id="3.40.50.620:FF:000037">
    <property type="entry name" value="Glutamine--tRNA ligase cytoplasmic"/>
    <property type="match status" value="1"/>
</dbReference>
<dbReference type="KEGG" id="plw:D5F53_16880"/>
<evidence type="ECO:0000259" key="11">
    <source>
        <dbReference type="Pfam" id="PF03950"/>
    </source>
</evidence>
<evidence type="ECO:0000256" key="5">
    <source>
        <dbReference type="ARBA" id="ARBA00022840"/>
    </source>
</evidence>
<dbReference type="GO" id="GO:0005524">
    <property type="term" value="F:ATP binding"/>
    <property type="evidence" value="ECO:0007669"/>
    <property type="project" value="UniProtKB-KW"/>
</dbReference>
<evidence type="ECO:0000256" key="1">
    <source>
        <dbReference type="ARBA" id="ARBA00005594"/>
    </source>
</evidence>
<dbReference type="InterPro" id="IPR004514">
    <property type="entry name" value="Gln-tRNA-synth"/>
</dbReference>
<proteinExistence type="inferred from homology"/>
<evidence type="ECO:0000256" key="2">
    <source>
        <dbReference type="ARBA" id="ARBA00022490"/>
    </source>
</evidence>
<dbReference type="PRINTS" id="PR00987">
    <property type="entry name" value="TRNASYNTHGLU"/>
</dbReference>
<dbReference type="EC" id="6.1.1.18" evidence="8"/>
<name>A0A385TK28_PAELA</name>
<dbReference type="InterPro" id="IPR050132">
    <property type="entry name" value="Gln/Glu-tRNA_Ligase"/>
</dbReference>
<comment type="similarity">
    <text evidence="1 9">Belongs to the class-I aminoacyl-tRNA synthetase family.</text>
</comment>
<evidence type="ECO:0000259" key="10">
    <source>
        <dbReference type="Pfam" id="PF00749"/>
    </source>
</evidence>